<gene>
    <name evidence="1" type="ORF">INT45_011273</name>
</gene>
<accession>A0A8H7RW19</accession>
<proteinExistence type="predicted"/>
<keyword evidence="2" id="KW-1185">Reference proteome</keyword>
<dbReference type="AlphaFoldDB" id="A0A8H7RW19"/>
<protein>
    <submittedName>
        <fullName evidence="1">Uncharacterized protein</fullName>
    </submittedName>
</protein>
<reference evidence="1 2" key="1">
    <citation type="submission" date="2020-12" db="EMBL/GenBank/DDBJ databases">
        <title>Metabolic potential, ecology and presence of endohyphal bacteria is reflected in genomic diversity of Mucoromycotina.</title>
        <authorList>
            <person name="Muszewska A."/>
            <person name="Okrasinska A."/>
            <person name="Steczkiewicz K."/>
            <person name="Drgas O."/>
            <person name="Orlowska M."/>
            <person name="Perlinska-Lenart U."/>
            <person name="Aleksandrzak-Piekarczyk T."/>
            <person name="Szatraj K."/>
            <person name="Zielenkiewicz U."/>
            <person name="Pilsyk S."/>
            <person name="Malc E."/>
            <person name="Mieczkowski P."/>
            <person name="Kruszewska J.S."/>
            <person name="Biernat P."/>
            <person name="Pawlowska J."/>
        </authorList>
    </citation>
    <scope>NUCLEOTIDE SEQUENCE [LARGE SCALE GENOMIC DNA]</scope>
    <source>
        <strain evidence="1 2">CBS 142.35</strain>
    </source>
</reference>
<dbReference type="EMBL" id="JAEPRB010000207">
    <property type="protein sequence ID" value="KAG2218849.1"/>
    <property type="molecule type" value="Genomic_DNA"/>
</dbReference>
<evidence type="ECO:0000313" key="1">
    <source>
        <dbReference type="EMBL" id="KAG2218849.1"/>
    </source>
</evidence>
<sequence length="342" mass="39467">MSKEMLKDEQVIDLIVKRVVGSDSQSIYTTKAPEWFDGKKFDVVYTPVVKATEALPPVLIEVQNTVDKAFIRRVIKYCRHLCEEYDVEPIVVIFSIHPIPPQISNTLDNTDKASYMKILQSEHWAQAAYFLDPKTIAESLLETPLSPLVAIEYVFNNQKQPLYKLEKKDDPIVKLLYAISKKALDNKISTVEKTMDILLDVCNNTEQQFKRIIDAVEQDGPDTKRIKLYALDGARYASSCTSKYSLQGSCSSTMPEPMSLPPNVRPLANYQPQLVLEEIPGTGRKTDMEWTKTFVDEYKKEKRKMNWKDCYELGLEEGYFKSYKNYQSLKTTYHNWVNNQKE</sequence>
<evidence type="ECO:0000313" key="2">
    <source>
        <dbReference type="Proteomes" id="UP000646827"/>
    </source>
</evidence>
<organism evidence="1 2">
    <name type="scientific">Circinella minor</name>
    <dbReference type="NCBI Taxonomy" id="1195481"/>
    <lineage>
        <taxon>Eukaryota</taxon>
        <taxon>Fungi</taxon>
        <taxon>Fungi incertae sedis</taxon>
        <taxon>Mucoromycota</taxon>
        <taxon>Mucoromycotina</taxon>
        <taxon>Mucoromycetes</taxon>
        <taxon>Mucorales</taxon>
        <taxon>Lichtheimiaceae</taxon>
        <taxon>Circinella</taxon>
    </lineage>
</organism>
<comment type="caution">
    <text evidence="1">The sequence shown here is derived from an EMBL/GenBank/DDBJ whole genome shotgun (WGS) entry which is preliminary data.</text>
</comment>
<dbReference type="OrthoDB" id="2285917at2759"/>
<dbReference type="Proteomes" id="UP000646827">
    <property type="component" value="Unassembled WGS sequence"/>
</dbReference>
<name>A0A8H7RW19_9FUNG</name>